<dbReference type="InParanoid" id="A0A0Q9WPA9"/>
<sequence>MGNEIAEDRSAIYSAHKYCEQFSCDRFSCFDCNNNTNTNTTTNNNNNNNNNNNQQREEGEQRRLGIPRCFING</sequence>
<accession>A0A0Q9WPA9</accession>
<name>A0A0Q9WPA9_DROWI</name>
<dbReference type="EMBL" id="CH963847">
    <property type="protein sequence ID" value="KRF97696.1"/>
    <property type="molecule type" value="Genomic_DNA"/>
</dbReference>
<gene>
    <name evidence="2" type="primary">Dwil\GK27413</name>
    <name evidence="2" type="ORF">Dwil_GK27413</name>
</gene>
<proteinExistence type="predicted"/>
<evidence type="ECO:0000313" key="3">
    <source>
        <dbReference type="Proteomes" id="UP000007798"/>
    </source>
</evidence>
<feature type="region of interest" description="Disordered" evidence="1">
    <location>
        <begin position="39"/>
        <end position="66"/>
    </location>
</feature>
<dbReference type="AlphaFoldDB" id="A0A0Q9WPA9"/>
<evidence type="ECO:0000313" key="2">
    <source>
        <dbReference type="EMBL" id="KRF97696.1"/>
    </source>
</evidence>
<keyword evidence="3" id="KW-1185">Reference proteome</keyword>
<protein>
    <submittedName>
        <fullName evidence="2">Uncharacterized protein</fullName>
    </submittedName>
</protein>
<evidence type="ECO:0000256" key="1">
    <source>
        <dbReference type="SAM" id="MobiDB-lite"/>
    </source>
</evidence>
<feature type="compositionally biased region" description="Low complexity" evidence="1">
    <location>
        <begin position="39"/>
        <end position="53"/>
    </location>
</feature>
<dbReference type="Proteomes" id="UP000007798">
    <property type="component" value="Unassembled WGS sequence"/>
</dbReference>
<organism evidence="2 3">
    <name type="scientific">Drosophila willistoni</name>
    <name type="common">Fruit fly</name>
    <dbReference type="NCBI Taxonomy" id="7260"/>
    <lineage>
        <taxon>Eukaryota</taxon>
        <taxon>Metazoa</taxon>
        <taxon>Ecdysozoa</taxon>
        <taxon>Arthropoda</taxon>
        <taxon>Hexapoda</taxon>
        <taxon>Insecta</taxon>
        <taxon>Pterygota</taxon>
        <taxon>Neoptera</taxon>
        <taxon>Endopterygota</taxon>
        <taxon>Diptera</taxon>
        <taxon>Brachycera</taxon>
        <taxon>Muscomorpha</taxon>
        <taxon>Ephydroidea</taxon>
        <taxon>Drosophilidae</taxon>
        <taxon>Drosophila</taxon>
        <taxon>Sophophora</taxon>
    </lineage>
</organism>
<reference evidence="2 3" key="1">
    <citation type="journal article" date="2007" name="Nature">
        <title>Evolution of genes and genomes on the Drosophila phylogeny.</title>
        <authorList>
            <consortium name="Drosophila 12 Genomes Consortium"/>
            <person name="Clark A.G."/>
            <person name="Eisen M.B."/>
            <person name="Smith D.R."/>
            <person name="Bergman C.M."/>
            <person name="Oliver B."/>
            <person name="Markow T.A."/>
            <person name="Kaufman T.C."/>
            <person name="Kellis M."/>
            <person name="Gelbart W."/>
            <person name="Iyer V.N."/>
            <person name="Pollard D.A."/>
            <person name="Sackton T.B."/>
            <person name="Larracuente A.M."/>
            <person name="Singh N.D."/>
            <person name="Abad J.P."/>
            <person name="Abt D.N."/>
            <person name="Adryan B."/>
            <person name="Aguade M."/>
            <person name="Akashi H."/>
            <person name="Anderson W.W."/>
            <person name="Aquadro C.F."/>
            <person name="Ardell D.H."/>
            <person name="Arguello R."/>
            <person name="Artieri C.G."/>
            <person name="Barbash D.A."/>
            <person name="Barker D."/>
            <person name="Barsanti P."/>
            <person name="Batterham P."/>
            <person name="Batzoglou S."/>
            <person name="Begun D."/>
            <person name="Bhutkar A."/>
            <person name="Blanco E."/>
            <person name="Bosak S.A."/>
            <person name="Bradley R.K."/>
            <person name="Brand A.D."/>
            <person name="Brent M.R."/>
            <person name="Brooks A.N."/>
            <person name="Brown R.H."/>
            <person name="Butlin R.K."/>
            <person name="Caggese C."/>
            <person name="Calvi B.R."/>
            <person name="Bernardo de Carvalho A."/>
            <person name="Caspi A."/>
            <person name="Castrezana S."/>
            <person name="Celniker S.E."/>
            <person name="Chang J.L."/>
            <person name="Chapple C."/>
            <person name="Chatterji S."/>
            <person name="Chinwalla A."/>
            <person name="Civetta A."/>
            <person name="Clifton S.W."/>
            <person name="Comeron J.M."/>
            <person name="Costello J.C."/>
            <person name="Coyne J.A."/>
            <person name="Daub J."/>
            <person name="David R.G."/>
            <person name="Delcher A.L."/>
            <person name="Delehaunty K."/>
            <person name="Do C.B."/>
            <person name="Ebling H."/>
            <person name="Edwards K."/>
            <person name="Eickbush T."/>
            <person name="Evans J.D."/>
            <person name="Filipski A."/>
            <person name="Findeiss S."/>
            <person name="Freyhult E."/>
            <person name="Fulton L."/>
            <person name="Fulton R."/>
            <person name="Garcia A.C."/>
            <person name="Gardiner A."/>
            <person name="Garfield D.A."/>
            <person name="Garvin B.E."/>
            <person name="Gibson G."/>
            <person name="Gilbert D."/>
            <person name="Gnerre S."/>
            <person name="Godfrey J."/>
            <person name="Good R."/>
            <person name="Gotea V."/>
            <person name="Gravely B."/>
            <person name="Greenberg A.J."/>
            <person name="Griffiths-Jones S."/>
            <person name="Gross S."/>
            <person name="Guigo R."/>
            <person name="Gustafson E.A."/>
            <person name="Haerty W."/>
            <person name="Hahn M.W."/>
            <person name="Halligan D.L."/>
            <person name="Halpern A.L."/>
            <person name="Halter G.M."/>
            <person name="Han M.V."/>
            <person name="Heger A."/>
            <person name="Hillier L."/>
            <person name="Hinrichs A.S."/>
            <person name="Holmes I."/>
            <person name="Hoskins R.A."/>
            <person name="Hubisz M.J."/>
            <person name="Hultmark D."/>
            <person name="Huntley M.A."/>
            <person name="Jaffe D.B."/>
            <person name="Jagadeeshan S."/>
            <person name="Jeck W.R."/>
            <person name="Johnson J."/>
            <person name="Jones C.D."/>
            <person name="Jordan W.C."/>
            <person name="Karpen G.H."/>
            <person name="Kataoka E."/>
            <person name="Keightley P.D."/>
            <person name="Kheradpour P."/>
            <person name="Kirkness E.F."/>
            <person name="Koerich L.B."/>
            <person name="Kristiansen K."/>
            <person name="Kudrna D."/>
            <person name="Kulathinal R.J."/>
            <person name="Kumar S."/>
            <person name="Kwok R."/>
            <person name="Lander E."/>
            <person name="Langley C.H."/>
            <person name="Lapoint R."/>
            <person name="Lazzaro B.P."/>
            <person name="Lee S.J."/>
            <person name="Levesque L."/>
            <person name="Li R."/>
            <person name="Lin C.F."/>
            <person name="Lin M.F."/>
            <person name="Lindblad-Toh K."/>
            <person name="Llopart A."/>
            <person name="Long M."/>
            <person name="Low L."/>
            <person name="Lozovsky E."/>
            <person name="Lu J."/>
            <person name="Luo M."/>
            <person name="Machado C.A."/>
            <person name="Makalowski W."/>
            <person name="Marzo M."/>
            <person name="Matsuda M."/>
            <person name="Matzkin L."/>
            <person name="McAllister B."/>
            <person name="McBride C.S."/>
            <person name="McKernan B."/>
            <person name="McKernan K."/>
            <person name="Mendez-Lago M."/>
            <person name="Minx P."/>
            <person name="Mollenhauer M.U."/>
            <person name="Montooth K."/>
            <person name="Mount S.M."/>
            <person name="Mu X."/>
            <person name="Myers E."/>
            <person name="Negre B."/>
            <person name="Newfeld S."/>
            <person name="Nielsen R."/>
            <person name="Noor M.A."/>
            <person name="O'Grady P."/>
            <person name="Pachter L."/>
            <person name="Papaceit M."/>
            <person name="Parisi M.J."/>
            <person name="Parisi M."/>
            <person name="Parts L."/>
            <person name="Pedersen J.S."/>
            <person name="Pesole G."/>
            <person name="Phillippy A.M."/>
            <person name="Ponting C.P."/>
            <person name="Pop M."/>
            <person name="Porcelli D."/>
            <person name="Powell J.R."/>
            <person name="Prohaska S."/>
            <person name="Pruitt K."/>
            <person name="Puig M."/>
            <person name="Quesneville H."/>
            <person name="Ram K.R."/>
            <person name="Rand D."/>
            <person name="Rasmussen M.D."/>
            <person name="Reed L.K."/>
            <person name="Reenan R."/>
            <person name="Reily A."/>
            <person name="Remington K.A."/>
            <person name="Rieger T.T."/>
            <person name="Ritchie M.G."/>
            <person name="Robin C."/>
            <person name="Rogers Y.H."/>
            <person name="Rohde C."/>
            <person name="Rozas J."/>
            <person name="Rubenfield M.J."/>
            <person name="Ruiz A."/>
            <person name="Russo S."/>
            <person name="Salzberg S.L."/>
            <person name="Sanchez-Gracia A."/>
            <person name="Saranga D.J."/>
            <person name="Sato H."/>
            <person name="Schaeffer S.W."/>
            <person name="Schatz M.C."/>
            <person name="Schlenke T."/>
            <person name="Schwartz R."/>
            <person name="Segarra C."/>
            <person name="Singh R.S."/>
            <person name="Sirot L."/>
            <person name="Sirota M."/>
            <person name="Sisneros N.B."/>
            <person name="Smith C.D."/>
            <person name="Smith T.F."/>
            <person name="Spieth J."/>
            <person name="Stage D.E."/>
            <person name="Stark A."/>
            <person name="Stephan W."/>
            <person name="Strausberg R.L."/>
            <person name="Strempel S."/>
            <person name="Sturgill D."/>
            <person name="Sutton G."/>
            <person name="Sutton G.G."/>
            <person name="Tao W."/>
            <person name="Teichmann S."/>
            <person name="Tobari Y.N."/>
            <person name="Tomimura Y."/>
            <person name="Tsolas J.M."/>
            <person name="Valente V.L."/>
            <person name="Venter E."/>
            <person name="Venter J.C."/>
            <person name="Vicario S."/>
            <person name="Vieira F.G."/>
            <person name="Vilella A.J."/>
            <person name="Villasante A."/>
            <person name="Walenz B."/>
            <person name="Wang J."/>
            <person name="Wasserman M."/>
            <person name="Watts T."/>
            <person name="Wilson D."/>
            <person name="Wilson R.K."/>
            <person name="Wing R.A."/>
            <person name="Wolfner M.F."/>
            <person name="Wong A."/>
            <person name="Wong G.K."/>
            <person name="Wu C.I."/>
            <person name="Wu G."/>
            <person name="Yamamoto D."/>
            <person name="Yang H.P."/>
            <person name="Yang S.P."/>
            <person name="Yorke J.A."/>
            <person name="Yoshida K."/>
            <person name="Zdobnov E."/>
            <person name="Zhang P."/>
            <person name="Zhang Y."/>
            <person name="Zimin A.V."/>
            <person name="Baldwin J."/>
            <person name="Abdouelleil A."/>
            <person name="Abdulkadir J."/>
            <person name="Abebe A."/>
            <person name="Abera B."/>
            <person name="Abreu J."/>
            <person name="Acer S.C."/>
            <person name="Aftuck L."/>
            <person name="Alexander A."/>
            <person name="An P."/>
            <person name="Anderson E."/>
            <person name="Anderson S."/>
            <person name="Arachi H."/>
            <person name="Azer M."/>
            <person name="Bachantsang P."/>
            <person name="Barry A."/>
            <person name="Bayul T."/>
            <person name="Berlin A."/>
            <person name="Bessette D."/>
            <person name="Bloom T."/>
            <person name="Blye J."/>
            <person name="Boguslavskiy L."/>
            <person name="Bonnet C."/>
            <person name="Boukhgalter B."/>
            <person name="Bourzgui I."/>
            <person name="Brown A."/>
            <person name="Cahill P."/>
            <person name="Channer S."/>
            <person name="Cheshatsang Y."/>
            <person name="Chuda L."/>
            <person name="Citroen M."/>
            <person name="Collymore A."/>
            <person name="Cooke P."/>
            <person name="Costello M."/>
            <person name="D'Aco K."/>
            <person name="Daza R."/>
            <person name="De Haan G."/>
            <person name="DeGray S."/>
            <person name="DeMaso C."/>
            <person name="Dhargay N."/>
            <person name="Dooley K."/>
            <person name="Dooley E."/>
            <person name="Doricent M."/>
            <person name="Dorje P."/>
            <person name="Dorjee K."/>
            <person name="Dupes A."/>
            <person name="Elong R."/>
            <person name="Falk J."/>
            <person name="Farina A."/>
            <person name="Faro S."/>
            <person name="Ferguson D."/>
            <person name="Fisher S."/>
            <person name="Foley C.D."/>
            <person name="Franke A."/>
            <person name="Friedrich D."/>
            <person name="Gadbois L."/>
            <person name="Gearin G."/>
            <person name="Gearin C.R."/>
            <person name="Giannoukos G."/>
            <person name="Goode T."/>
            <person name="Graham J."/>
            <person name="Grandbois E."/>
            <person name="Grewal S."/>
            <person name="Gyaltsen K."/>
            <person name="Hafez N."/>
            <person name="Hagos B."/>
            <person name="Hall J."/>
            <person name="Henson C."/>
            <person name="Hollinger A."/>
            <person name="Honan T."/>
            <person name="Huard M.D."/>
            <person name="Hughes L."/>
            <person name="Hurhula B."/>
            <person name="Husby M.E."/>
            <person name="Kamat A."/>
            <person name="Kanga B."/>
            <person name="Kashin S."/>
            <person name="Khazanovich D."/>
            <person name="Kisner P."/>
            <person name="Lance K."/>
            <person name="Lara M."/>
            <person name="Lee W."/>
            <person name="Lennon N."/>
            <person name="Letendre F."/>
            <person name="LeVine R."/>
            <person name="Lipovsky A."/>
            <person name="Liu X."/>
            <person name="Liu J."/>
            <person name="Liu S."/>
            <person name="Lokyitsang T."/>
            <person name="Lokyitsang Y."/>
            <person name="Lubonja R."/>
            <person name="Lui A."/>
            <person name="MacDonald P."/>
            <person name="Magnisalis V."/>
            <person name="Maru K."/>
            <person name="Matthews C."/>
            <person name="McCusker W."/>
            <person name="McDonough S."/>
            <person name="Mehta T."/>
            <person name="Meldrim J."/>
            <person name="Meneus L."/>
            <person name="Mihai O."/>
            <person name="Mihalev A."/>
            <person name="Mihova T."/>
            <person name="Mittelman R."/>
            <person name="Mlenga V."/>
            <person name="Montmayeur A."/>
            <person name="Mulrain L."/>
            <person name="Navidi A."/>
            <person name="Naylor J."/>
            <person name="Negash T."/>
            <person name="Nguyen T."/>
            <person name="Nguyen N."/>
            <person name="Nicol R."/>
            <person name="Norbu C."/>
            <person name="Norbu N."/>
            <person name="Novod N."/>
            <person name="O'Neill B."/>
            <person name="Osman S."/>
            <person name="Markiewicz E."/>
            <person name="Oyono O.L."/>
            <person name="Patti C."/>
            <person name="Phunkhang P."/>
            <person name="Pierre F."/>
            <person name="Priest M."/>
            <person name="Raghuraman S."/>
            <person name="Rege F."/>
            <person name="Reyes R."/>
            <person name="Rise C."/>
            <person name="Rogov P."/>
            <person name="Ross K."/>
            <person name="Ryan E."/>
            <person name="Settipalli S."/>
            <person name="Shea T."/>
            <person name="Sherpa N."/>
            <person name="Shi L."/>
            <person name="Shih D."/>
            <person name="Sparrow T."/>
            <person name="Spaulding J."/>
            <person name="Stalker J."/>
            <person name="Stange-Thomann N."/>
            <person name="Stavropoulos S."/>
            <person name="Stone C."/>
            <person name="Strader C."/>
            <person name="Tesfaye S."/>
            <person name="Thomson T."/>
            <person name="Thoulutsang Y."/>
            <person name="Thoulutsang D."/>
            <person name="Topham K."/>
            <person name="Topping I."/>
            <person name="Tsamla T."/>
            <person name="Vassiliev H."/>
            <person name="Vo A."/>
            <person name="Wangchuk T."/>
            <person name="Wangdi T."/>
            <person name="Weiand M."/>
            <person name="Wilkinson J."/>
            <person name="Wilson A."/>
            <person name="Yadav S."/>
            <person name="Young G."/>
            <person name="Yu Q."/>
            <person name="Zembek L."/>
            <person name="Zhong D."/>
            <person name="Zimmer A."/>
            <person name="Zwirko Z."/>
            <person name="Jaffe D.B."/>
            <person name="Alvarez P."/>
            <person name="Brockman W."/>
            <person name="Butler J."/>
            <person name="Chin C."/>
            <person name="Gnerre S."/>
            <person name="Grabherr M."/>
            <person name="Kleber M."/>
            <person name="Mauceli E."/>
            <person name="MacCallum I."/>
        </authorList>
    </citation>
    <scope>NUCLEOTIDE SEQUENCE [LARGE SCALE GENOMIC DNA]</scope>
    <source>
        <strain evidence="3">Tucson 14030-0811.24</strain>
    </source>
</reference>